<dbReference type="EMBL" id="RHIB01000002">
    <property type="protein sequence ID" value="RNA67599.1"/>
    <property type="molecule type" value="Genomic_DNA"/>
</dbReference>
<dbReference type="AlphaFoldDB" id="A0A3M7TQZ5"/>
<evidence type="ECO:0000313" key="1">
    <source>
        <dbReference type="EMBL" id="RNA67599.1"/>
    </source>
</evidence>
<accession>A0A3M7TQZ5</accession>
<proteinExistence type="predicted"/>
<dbReference type="RefSeq" id="WP_122899159.1">
    <property type="nucleotide sequence ID" value="NZ_RHIB01000002.1"/>
</dbReference>
<evidence type="ECO:0000313" key="2">
    <source>
        <dbReference type="Proteomes" id="UP000278746"/>
    </source>
</evidence>
<evidence type="ECO:0008006" key="3">
    <source>
        <dbReference type="Google" id="ProtNLM"/>
    </source>
</evidence>
<gene>
    <name evidence="1" type="ORF">EBO34_12810</name>
</gene>
<comment type="caution">
    <text evidence="1">The sequence shown here is derived from an EMBL/GenBank/DDBJ whole genome shotgun (WGS) entry which is preliminary data.</text>
</comment>
<dbReference type="OrthoDB" id="2720594at2"/>
<keyword evidence="2" id="KW-1185">Reference proteome</keyword>
<protein>
    <recommendedName>
        <fullName evidence="3">Nuclear transport factor 2 family protein</fullName>
    </recommendedName>
</protein>
<dbReference type="Proteomes" id="UP000278746">
    <property type="component" value="Unassembled WGS sequence"/>
</dbReference>
<sequence length="156" mass="18537">MRRRRSPVISFLLASFVLIAGIILLFTLLSSDGRQAEKAVELFYTLEQEGKFSSSWELLHSSMHNHFSRENYIQDRSHVFINHFGADSFRFTLTKPKKVDDWKKHEEAEILDVYHLIATKKYHGKYGYFEFVQYVYVTEEDGEWRILWDYNDDKGA</sequence>
<dbReference type="InterPro" id="IPR032710">
    <property type="entry name" value="NTF2-like_dom_sf"/>
</dbReference>
<organism evidence="1 2">
    <name type="scientific">Alteribacter keqinensis</name>
    <dbReference type="NCBI Taxonomy" id="2483800"/>
    <lineage>
        <taxon>Bacteria</taxon>
        <taxon>Bacillati</taxon>
        <taxon>Bacillota</taxon>
        <taxon>Bacilli</taxon>
        <taxon>Bacillales</taxon>
        <taxon>Bacillaceae</taxon>
        <taxon>Alteribacter</taxon>
    </lineage>
</organism>
<reference evidence="1 2" key="1">
    <citation type="submission" date="2018-10" db="EMBL/GenBank/DDBJ databases">
        <title>Bacillus Keqinensis sp. nov., a moderately halophilic bacterium isolated from a saline-alkaline lake.</title>
        <authorList>
            <person name="Wang H."/>
        </authorList>
    </citation>
    <scope>NUCLEOTIDE SEQUENCE [LARGE SCALE GENOMIC DNA]</scope>
    <source>
        <strain evidence="1 2">KQ-3</strain>
    </source>
</reference>
<name>A0A3M7TQZ5_9BACI</name>
<dbReference type="SUPFAM" id="SSF54427">
    <property type="entry name" value="NTF2-like"/>
    <property type="match status" value="1"/>
</dbReference>